<keyword evidence="1" id="KW-0677">Repeat</keyword>
<dbReference type="Pfam" id="PF00432">
    <property type="entry name" value="Prenyltrans"/>
    <property type="match status" value="1"/>
</dbReference>
<evidence type="ECO:0000259" key="2">
    <source>
        <dbReference type="Pfam" id="PF00432"/>
    </source>
</evidence>
<dbReference type="GO" id="GO:0016740">
    <property type="term" value="F:transferase activity"/>
    <property type="evidence" value="ECO:0007669"/>
    <property type="project" value="UniProtKB-KW"/>
</dbReference>
<dbReference type="SUPFAM" id="SSF48239">
    <property type="entry name" value="Terpenoid cyclases/Protein prenyltransferases"/>
    <property type="match status" value="1"/>
</dbReference>
<protein>
    <submittedName>
        <fullName evidence="3">Prenyltransferase</fullName>
    </submittedName>
</protein>
<proteinExistence type="predicted"/>
<dbReference type="InterPro" id="IPR008930">
    <property type="entry name" value="Terpenoid_cyclase/PrenylTrfase"/>
</dbReference>
<dbReference type="CDD" id="cd00688">
    <property type="entry name" value="ISOPREN_C2_like"/>
    <property type="match status" value="1"/>
</dbReference>
<keyword evidence="3" id="KW-0808">Transferase</keyword>
<keyword evidence="4" id="KW-1185">Reference proteome</keyword>
<comment type="caution">
    <text evidence="3">The sequence shown here is derived from an EMBL/GenBank/DDBJ whole genome shotgun (WGS) entry which is preliminary data.</text>
</comment>
<evidence type="ECO:0000256" key="1">
    <source>
        <dbReference type="ARBA" id="ARBA00022737"/>
    </source>
</evidence>
<gene>
    <name evidence="3" type="ORF">A6X21_13020</name>
</gene>
<evidence type="ECO:0000313" key="4">
    <source>
        <dbReference type="Proteomes" id="UP000094828"/>
    </source>
</evidence>
<dbReference type="AlphaFoldDB" id="A0A1C3E5T8"/>
<reference evidence="3 4" key="1">
    <citation type="submission" date="2016-05" db="EMBL/GenBank/DDBJ databases">
        <title>Genomic and physiological characterization of Planctopirus sp. isolated from fresh water lake.</title>
        <authorList>
            <person name="Subhash Y."/>
            <person name="Ramana C."/>
        </authorList>
    </citation>
    <scope>NUCLEOTIDE SEQUENCE [LARGE SCALE GENOMIC DNA]</scope>
    <source>
        <strain evidence="3 4">JC280</strain>
    </source>
</reference>
<dbReference type="Gene3D" id="1.50.10.20">
    <property type="match status" value="3"/>
</dbReference>
<dbReference type="InterPro" id="IPR001330">
    <property type="entry name" value="Prenyltrans"/>
</dbReference>
<dbReference type="STRING" id="1841610.A6X21_13020"/>
<name>A0A1C3E5T8_9PLAN</name>
<accession>A0A1C3E5T8</accession>
<dbReference type="UniPathway" id="UPA00337"/>
<evidence type="ECO:0000313" key="3">
    <source>
        <dbReference type="EMBL" id="ODA28604.1"/>
    </source>
</evidence>
<dbReference type="OrthoDB" id="265313at2"/>
<dbReference type="Proteomes" id="UP000094828">
    <property type="component" value="Unassembled WGS sequence"/>
</dbReference>
<sequence>MITLLVISLVFGGRIASAQVPERSPADAQVEKPLPRRDTIEIDARKLLTPATDASINKGLAFLAARQHTDGSFGSGSIYRRNVAVTGLAGMSMLAAGSTPSRGKYATEIKLSIDFILKHSKPSGYILCEESPSHGPMYGHGFATLYLAEVYGMTPQENVRTALKNAVNLIVGSQNPEGGWRYDPDGKDADISVTVCQMMALRAARNAGIAVPRETVDRCTEYVKKCQNGDGGFRYRLEPRPQSQFPRSAAALVALNSAGIYEGPEIRSGIEYLLRFSPRAELFRYENHFYYGHYYAVQVMWHRGGEGWENWYSGIRDELVERQLPDGSWPDSLICAEYGTAMACLILQMPNNYLPIFQR</sequence>
<dbReference type="EMBL" id="LYDR01000152">
    <property type="protein sequence ID" value="ODA28604.1"/>
    <property type="molecule type" value="Genomic_DNA"/>
</dbReference>
<feature type="domain" description="Prenyltransferase alpha-alpha toroid" evidence="2">
    <location>
        <begin position="77"/>
        <end position="234"/>
    </location>
</feature>
<organism evidence="3 4">
    <name type="scientific">Planctopirus hydrillae</name>
    <dbReference type="NCBI Taxonomy" id="1841610"/>
    <lineage>
        <taxon>Bacteria</taxon>
        <taxon>Pseudomonadati</taxon>
        <taxon>Planctomycetota</taxon>
        <taxon>Planctomycetia</taxon>
        <taxon>Planctomycetales</taxon>
        <taxon>Planctomycetaceae</taxon>
        <taxon>Planctopirus</taxon>
    </lineage>
</organism>